<reference evidence="4" key="1">
    <citation type="journal article" date="2019" name="Int. J. Syst. Evol. Microbiol.">
        <title>The Global Catalogue of Microorganisms (GCM) 10K type strain sequencing project: providing services to taxonomists for standard genome sequencing and annotation.</title>
        <authorList>
            <consortium name="The Broad Institute Genomics Platform"/>
            <consortium name="The Broad Institute Genome Sequencing Center for Infectious Disease"/>
            <person name="Wu L."/>
            <person name="Ma J."/>
        </authorList>
    </citation>
    <scope>NUCLEOTIDE SEQUENCE [LARGE SCALE GENOMIC DNA]</scope>
    <source>
        <strain evidence="4">KCTC 52473</strain>
    </source>
</reference>
<feature type="domain" description="YHS" evidence="2">
    <location>
        <begin position="42"/>
        <end position="88"/>
    </location>
</feature>
<feature type="chain" id="PRO_5047302805" evidence="1">
    <location>
        <begin position="22"/>
        <end position="149"/>
    </location>
</feature>
<keyword evidence="4" id="KW-1185">Reference proteome</keyword>
<dbReference type="RefSeq" id="WP_376921025.1">
    <property type="nucleotide sequence ID" value="NZ_JBHRSW010000039.1"/>
</dbReference>
<sequence length="149" mass="17010">MNFARLLLLLVITSFSLNTLAKEDAIETGTFNNFAIYGYDTVAYFTENKAVKGNKKITTEWRGAEWHFSSEENKALFVASPEKYAPQYGGHCAYAMSRGKFVGIDEDAFTIRDGKLYLNYSKSVREDWLEDPEGYIQKADIEYAKEVEL</sequence>
<evidence type="ECO:0000256" key="1">
    <source>
        <dbReference type="SAM" id="SignalP"/>
    </source>
</evidence>
<organism evidence="3 4">
    <name type="scientific">Agaribacter flavus</name>
    <dbReference type="NCBI Taxonomy" id="1902781"/>
    <lineage>
        <taxon>Bacteria</taxon>
        <taxon>Pseudomonadati</taxon>
        <taxon>Pseudomonadota</taxon>
        <taxon>Gammaproteobacteria</taxon>
        <taxon>Alteromonadales</taxon>
        <taxon>Alteromonadaceae</taxon>
        <taxon>Agaribacter</taxon>
    </lineage>
</organism>
<dbReference type="NCBIfam" id="NF041384">
    <property type="entry name" value="YHS_seleno_dom"/>
    <property type="match status" value="1"/>
</dbReference>
<evidence type="ECO:0000259" key="2">
    <source>
        <dbReference type="Pfam" id="PF04945"/>
    </source>
</evidence>
<comment type="caution">
    <text evidence="3">The sequence shown here is derived from an EMBL/GenBank/DDBJ whole genome shotgun (WGS) entry which is preliminary data.</text>
</comment>
<proteinExistence type="predicted"/>
<name>A0ABV7FRH1_9ALTE</name>
<dbReference type="InterPro" id="IPR007029">
    <property type="entry name" value="YHS_dom"/>
</dbReference>
<protein>
    <submittedName>
        <fullName evidence="3">YHS domain-containing (Seleno)protein</fullName>
    </submittedName>
</protein>
<feature type="signal peptide" evidence="1">
    <location>
        <begin position="1"/>
        <end position="21"/>
    </location>
</feature>
<dbReference type="Pfam" id="PF04945">
    <property type="entry name" value="YHS"/>
    <property type="match status" value="1"/>
</dbReference>
<evidence type="ECO:0000313" key="3">
    <source>
        <dbReference type="EMBL" id="MFC3122898.1"/>
    </source>
</evidence>
<evidence type="ECO:0000313" key="4">
    <source>
        <dbReference type="Proteomes" id="UP001595478"/>
    </source>
</evidence>
<accession>A0ABV7FRH1</accession>
<gene>
    <name evidence="3" type="ORF">ACFOHL_14835</name>
</gene>
<dbReference type="Proteomes" id="UP001595478">
    <property type="component" value="Unassembled WGS sequence"/>
</dbReference>
<dbReference type="EMBL" id="JBHRSW010000039">
    <property type="protein sequence ID" value="MFC3122898.1"/>
    <property type="molecule type" value="Genomic_DNA"/>
</dbReference>
<keyword evidence="1" id="KW-0732">Signal</keyword>